<comment type="similarity">
    <text evidence="1 6 7">Belongs to the universal ribosomal protein uS17 family.</text>
</comment>
<dbReference type="SUPFAM" id="SSF50249">
    <property type="entry name" value="Nucleic acid-binding proteins"/>
    <property type="match status" value="1"/>
</dbReference>
<dbReference type="InterPro" id="IPR019979">
    <property type="entry name" value="Ribosomal_uS17_CS"/>
</dbReference>
<dbReference type="GO" id="GO:0005840">
    <property type="term" value="C:ribosome"/>
    <property type="evidence" value="ECO:0007669"/>
    <property type="project" value="UniProtKB-KW"/>
</dbReference>
<gene>
    <name evidence="6 8" type="primary">rpsQ</name>
    <name evidence="8" type="ORF">K1X11_009605</name>
</gene>
<dbReference type="PANTHER" id="PTHR10744">
    <property type="entry name" value="40S RIBOSOMAL PROTEIN S11 FAMILY MEMBER"/>
    <property type="match status" value="1"/>
</dbReference>
<dbReference type="InterPro" id="IPR000266">
    <property type="entry name" value="Ribosomal_uS17"/>
</dbReference>
<evidence type="ECO:0000256" key="6">
    <source>
        <dbReference type="HAMAP-Rule" id="MF_01345"/>
    </source>
</evidence>
<dbReference type="Pfam" id="PF00366">
    <property type="entry name" value="Ribosomal_S17"/>
    <property type="match status" value="1"/>
</dbReference>
<dbReference type="PRINTS" id="PR00973">
    <property type="entry name" value="RIBOSOMALS17"/>
</dbReference>
<evidence type="ECO:0000256" key="1">
    <source>
        <dbReference type="ARBA" id="ARBA00010254"/>
    </source>
</evidence>
<dbReference type="CDD" id="cd00364">
    <property type="entry name" value="Ribosomal_uS17"/>
    <property type="match status" value="1"/>
</dbReference>
<dbReference type="EMBL" id="CP139781">
    <property type="protein sequence ID" value="WRQ89664.1"/>
    <property type="molecule type" value="Genomic_DNA"/>
</dbReference>
<dbReference type="PROSITE" id="PS00056">
    <property type="entry name" value="RIBOSOMAL_S17"/>
    <property type="match status" value="1"/>
</dbReference>
<keyword evidence="9" id="KW-1185">Reference proteome</keyword>
<dbReference type="NCBIfam" id="TIGR03635">
    <property type="entry name" value="uS17_bact"/>
    <property type="match status" value="1"/>
</dbReference>
<keyword evidence="3 6" id="KW-0694">RNA-binding</keyword>
<protein>
    <recommendedName>
        <fullName evidence="6">Small ribosomal subunit protein uS17</fullName>
    </recommendedName>
</protein>
<dbReference type="InterPro" id="IPR012340">
    <property type="entry name" value="NA-bd_OB-fold"/>
</dbReference>
<dbReference type="PANTHER" id="PTHR10744:SF1">
    <property type="entry name" value="SMALL RIBOSOMAL SUBUNIT PROTEIN US17M"/>
    <property type="match status" value="1"/>
</dbReference>
<keyword evidence="5 6" id="KW-0687">Ribonucleoprotein</keyword>
<evidence type="ECO:0000313" key="8">
    <source>
        <dbReference type="EMBL" id="WRQ89664.1"/>
    </source>
</evidence>
<evidence type="ECO:0000256" key="3">
    <source>
        <dbReference type="ARBA" id="ARBA00022884"/>
    </source>
</evidence>
<organism evidence="8 9">
    <name type="scientific">Actomonas aquatica</name>
    <dbReference type="NCBI Taxonomy" id="2866162"/>
    <lineage>
        <taxon>Bacteria</taxon>
        <taxon>Pseudomonadati</taxon>
        <taxon>Verrucomicrobiota</taxon>
        <taxon>Opitutia</taxon>
        <taxon>Opitutales</taxon>
        <taxon>Opitutaceae</taxon>
        <taxon>Actomonas</taxon>
    </lineage>
</organism>
<evidence type="ECO:0000313" key="9">
    <source>
        <dbReference type="Proteomes" id="UP000738431"/>
    </source>
</evidence>
<evidence type="ECO:0000256" key="5">
    <source>
        <dbReference type="ARBA" id="ARBA00023274"/>
    </source>
</evidence>
<comment type="function">
    <text evidence="6">One of the primary rRNA binding proteins, it binds specifically to the 5'-end of 16S ribosomal RNA.</text>
</comment>
<accession>A0ABZ1CGG6</accession>
<reference evidence="8 9" key="1">
    <citation type="submission" date="2023-12" db="EMBL/GenBank/DDBJ databases">
        <title>Description of an unclassified Opitutus bacterium of Verrucomicrobiota.</title>
        <authorList>
            <person name="Zhang D.-F."/>
        </authorList>
    </citation>
    <scope>NUCLEOTIDE SEQUENCE [LARGE SCALE GENOMIC DNA]</scope>
    <source>
        <strain evidence="8 9">WL0086</strain>
    </source>
</reference>
<dbReference type="RefSeq" id="WP_221029652.1">
    <property type="nucleotide sequence ID" value="NZ_CP139781.1"/>
</dbReference>
<keyword evidence="4 6" id="KW-0689">Ribosomal protein</keyword>
<evidence type="ECO:0000256" key="7">
    <source>
        <dbReference type="RuleBase" id="RU003872"/>
    </source>
</evidence>
<evidence type="ECO:0000256" key="4">
    <source>
        <dbReference type="ARBA" id="ARBA00022980"/>
    </source>
</evidence>
<comment type="subunit">
    <text evidence="6">Part of the 30S ribosomal subunit.</text>
</comment>
<evidence type="ECO:0000256" key="2">
    <source>
        <dbReference type="ARBA" id="ARBA00022730"/>
    </source>
</evidence>
<name>A0ABZ1CGG6_9BACT</name>
<dbReference type="InterPro" id="IPR019984">
    <property type="entry name" value="Ribosomal_uS17_bact/chlr"/>
</dbReference>
<dbReference type="NCBIfam" id="NF004123">
    <property type="entry name" value="PRK05610.1"/>
    <property type="match status" value="1"/>
</dbReference>
<dbReference type="Gene3D" id="2.40.50.140">
    <property type="entry name" value="Nucleic acid-binding proteins"/>
    <property type="match status" value="1"/>
</dbReference>
<dbReference type="Proteomes" id="UP000738431">
    <property type="component" value="Chromosome"/>
</dbReference>
<sequence>MSTETRNARKTLIGVVTSRSGDKSVKVTIPYKIPHPRYKKVINRKSVVHVHDEKNETHVGDKVEIMETRPLSRLKRFRILRIVTLSADVEVAAARAAEEVKAEAAADSEA</sequence>
<proteinExistence type="inferred from homology"/>
<keyword evidence="2 6" id="KW-0699">rRNA-binding</keyword>
<dbReference type="HAMAP" id="MF_01345_B">
    <property type="entry name" value="Ribosomal_uS17_B"/>
    <property type="match status" value="1"/>
</dbReference>